<dbReference type="InterPro" id="IPR051200">
    <property type="entry name" value="Host-pathogen_enzymatic-act"/>
</dbReference>
<dbReference type="InterPro" id="IPR015943">
    <property type="entry name" value="WD40/YVTN_repeat-like_dom_sf"/>
</dbReference>
<dbReference type="EMBL" id="DTGZ01000039">
    <property type="protein sequence ID" value="HGV97066.1"/>
    <property type="molecule type" value="Genomic_DNA"/>
</dbReference>
<comment type="caution">
    <text evidence="1">The sequence shown here is derived from an EMBL/GenBank/DDBJ whole genome shotgun (WGS) entry which is preliminary data.</text>
</comment>
<evidence type="ECO:0000313" key="1">
    <source>
        <dbReference type="EMBL" id="HGV97066.1"/>
    </source>
</evidence>
<name>A0A7C4TBH9_UNCW3</name>
<dbReference type="NCBIfam" id="TIGR04183">
    <property type="entry name" value="Por_Secre_tail"/>
    <property type="match status" value="1"/>
</dbReference>
<reference evidence="1" key="1">
    <citation type="journal article" date="2020" name="mSystems">
        <title>Genome- and Community-Level Interaction Insights into Carbon Utilization and Element Cycling Functions of Hydrothermarchaeota in Hydrothermal Sediment.</title>
        <authorList>
            <person name="Zhou Z."/>
            <person name="Liu Y."/>
            <person name="Xu W."/>
            <person name="Pan J."/>
            <person name="Luo Z.H."/>
            <person name="Li M."/>
        </authorList>
    </citation>
    <scope>NUCLEOTIDE SEQUENCE [LARGE SCALE GENOMIC DNA]</scope>
    <source>
        <strain evidence="1">SpSt-774</strain>
    </source>
</reference>
<gene>
    <name evidence="1" type="ORF">ENV60_02075</name>
</gene>
<dbReference type="PANTHER" id="PTHR47197">
    <property type="entry name" value="PROTEIN NIRF"/>
    <property type="match status" value="1"/>
</dbReference>
<dbReference type="InterPro" id="IPR026444">
    <property type="entry name" value="Secre_tail"/>
</dbReference>
<protein>
    <submittedName>
        <fullName evidence="1">T9SS type A sorting domain-containing protein</fullName>
    </submittedName>
</protein>
<sequence>MNKRIIFTILLTCFCVAGQDYYRNGVITGSDNYFLTETRGREFTVVDSFNPGFCDYSSGLAHDGRYLWNNYAWSPRIARIDPTTHTVLNIFYPPYGDRDMAFDGTYLWVSHWTTNSIYKYDTSSFNLVASYDPPFAGHPNGIAWDGAYLWVGEESGRIYKMNTSGDTIRSIPFNAPYPSDPRGLGFSSDGHLWVGHQGYGRVYEIDTINGTILNWYVAPGYVPGMNFQQGVDFGGGYLWTTTGGTYNRIYKIDIGLAGVEEYNQKIKNKIDLNIKPNPFVRNALIIFTVKQTSTVTLSLLDVNGRVVAKIIDNQTLIPGNYQYRVPERLTESGVYFIVLKSNDFTNAVKLVKL</sequence>
<dbReference type="AlphaFoldDB" id="A0A7C4TBH9"/>
<proteinExistence type="predicted"/>
<dbReference type="PANTHER" id="PTHR47197:SF3">
    <property type="entry name" value="DIHYDRO-HEME D1 DEHYDROGENASE"/>
    <property type="match status" value="1"/>
</dbReference>
<organism evidence="1">
    <name type="scientific">candidate division WOR-3 bacterium</name>
    <dbReference type="NCBI Taxonomy" id="2052148"/>
    <lineage>
        <taxon>Bacteria</taxon>
        <taxon>Bacteria division WOR-3</taxon>
    </lineage>
</organism>
<accession>A0A7C4TBH9</accession>
<dbReference type="SUPFAM" id="SSF50969">
    <property type="entry name" value="YVTN repeat-like/Quinoprotein amine dehydrogenase"/>
    <property type="match status" value="1"/>
</dbReference>
<dbReference type="Gene3D" id="2.130.10.10">
    <property type="entry name" value="YVTN repeat-like/Quinoprotein amine dehydrogenase"/>
    <property type="match status" value="1"/>
</dbReference>
<dbReference type="InterPro" id="IPR011044">
    <property type="entry name" value="Quino_amine_DH_bsu"/>
</dbReference>